<gene>
    <name evidence="1" type="ORF">E2C01_002131</name>
</gene>
<accession>A0A5B7CIY0</accession>
<dbReference type="Proteomes" id="UP000324222">
    <property type="component" value="Unassembled WGS sequence"/>
</dbReference>
<protein>
    <submittedName>
        <fullName evidence="1">Uncharacterized protein</fullName>
    </submittedName>
</protein>
<proteinExistence type="predicted"/>
<evidence type="ECO:0000313" key="1">
    <source>
        <dbReference type="EMBL" id="MPC09517.1"/>
    </source>
</evidence>
<dbReference type="EMBL" id="VSRR010000073">
    <property type="protein sequence ID" value="MPC09517.1"/>
    <property type="molecule type" value="Genomic_DNA"/>
</dbReference>
<sequence>MSSRRKTEIQKQAGSSRVYQRKPQVSLAGWCPGACTKEHCVLSVVLMAHNQQHCPRLTHTVALGMQDSSPLTRKITTNSFYPNVTLKTQQDVAPYLPDAISFGGGVHGDEDEVCILDGSFNVVGEEEIPSSALPDHIVQARLQGRQCNTSQLLPLQHLTNLSITNHHNKTVISPSTI</sequence>
<keyword evidence="2" id="KW-1185">Reference proteome</keyword>
<organism evidence="1 2">
    <name type="scientific">Portunus trituberculatus</name>
    <name type="common">Swimming crab</name>
    <name type="synonym">Neptunus trituberculatus</name>
    <dbReference type="NCBI Taxonomy" id="210409"/>
    <lineage>
        <taxon>Eukaryota</taxon>
        <taxon>Metazoa</taxon>
        <taxon>Ecdysozoa</taxon>
        <taxon>Arthropoda</taxon>
        <taxon>Crustacea</taxon>
        <taxon>Multicrustacea</taxon>
        <taxon>Malacostraca</taxon>
        <taxon>Eumalacostraca</taxon>
        <taxon>Eucarida</taxon>
        <taxon>Decapoda</taxon>
        <taxon>Pleocyemata</taxon>
        <taxon>Brachyura</taxon>
        <taxon>Eubrachyura</taxon>
        <taxon>Portunoidea</taxon>
        <taxon>Portunidae</taxon>
        <taxon>Portuninae</taxon>
        <taxon>Portunus</taxon>
    </lineage>
</organism>
<comment type="caution">
    <text evidence="1">The sequence shown here is derived from an EMBL/GenBank/DDBJ whole genome shotgun (WGS) entry which is preliminary data.</text>
</comment>
<name>A0A5B7CIY0_PORTR</name>
<dbReference type="AlphaFoldDB" id="A0A5B7CIY0"/>
<evidence type="ECO:0000313" key="2">
    <source>
        <dbReference type="Proteomes" id="UP000324222"/>
    </source>
</evidence>
<reference evidence="1 2" key="1">
    <citation type="submission" date="2019-05" db="EMBL/GenBank/DDBJ databases">
        <title>Another draft genome of Portunus trituberculatus and its Hox gene families provides insights of decapod evolution.</title>
        <authorList>
            <person name="Jeong J.-H."/>
            <person name="Song I."/>
            <person name="Kim S."/>
            <person name="Choi T."/>
            <person name="Kim D."/>
            <person name="Ryu S."/>
            <person name="Kim W."/>
        </authorList>
    </citation>
    <scope>NUCLEOTIDE SEQUENCE [LARGE SCALE GENOMIC DNA]</scope>
    <source>
        <tissue evidence="1">Muscle</tissue>
    </source>
</reference>